<accession>L1IC56</accession>
<gene>
    <name evidence="2" type="ORF">GUITHDRAFT_119987</name>
</gene>
<evidence type="ECO:0000313" key="4">
    <source>
        <dbReference type="Proteomes" id="UP000011087"/>
    </source>
</evidence>
<dbReference type="EMBL" id="JH993128">
    <property type="protein sequence ID" value="EKX33816.1"/>
    <property type="molecule type" value="Genomic_DNA"/>
</dbReference>
<protein>
    <submittedName>
        <fullName evidence="2 3">Uncharacterized protein</fullName>
    </submittedName>
</protein>
<keyword evidence="4" id="KW-1185">Reference proteome</keyword>
<dbReference type="HOGENOM" id="CLU_795563_0_0_1"/>
<evidence type="ECO:0000313" key="2">
    <source>
        <dbReference type="EMBL" id="EKX33816.1"/>
    </source>
</evidence>
<feature type="compositionally biased region" description="Polar residues" evidence="1">
    <location>
        <begin position="152"/>
        <end position="173"/>
    </location>
</feature>
<name>L1IC56_GUITC</name>
<reference evidence="4" key="2">
    <citation type="submission" date="2012-11" db="EMBL/GenBank/DDBJ databases">
        <authorList>
            <person name="Kuo A."/>
            <person name="Curtis B.A."/>
            <person name="Tanifuji G."/>
            <person name="Burki F."/>
            <person name="Gruber A."/>
            <person name="Irimia M."/>
            <person name="Maruyama S."/>
            <person name="Arias M.C."/>
            <person name="Ball S.G."/>
            <person name="Gile G.H."/>
            <person name="Hirakawa Y."/>
            <person name="Hopkins J.F."/>
            <person name="Rensing S.A."/>
            <person name="Schmutz J."/>
            <person name="Symeonidi A."/>
            <person name="Elias M."/>
            <person name="Eveleigh R.J."/>
            <person name="Herman E.K."/>
            <person name="Klute M.J."/>
            <person name="Nakayama T."/>
            <person name="Obornik M."/>
            <person name="Reyes-Prieto A."/>
            <person name="Armbrust E.V."/>
            <person name="Aves S.J."/>
            <person name="Beiko R.G."/>
            <person name="Coutinho P."/>
            <person name="Dacks J.B."/>
            <person name="Durnford D.G."/>
            <person name="Fast N.M."/>
            <person name="Green B.R."/>
            <person name="Grisdale C."/>
            <person name="Hempe F."/>
            <person name="Henrissat B."/>
            <person name="Hoppner M.P."/>
            <person name="Ishida K.-I."/>
            <person name="Kim E."/>
            <person name="Koreny L."/>
            <person name="Kroth P.G."/>
            <person name="Liu Y."/>
            <person name="Malik S.-B."/>
            <person name="Maier U.G."/>
            <person name="McRose D."/>
            <person name="Mock T."/>
            <person name="Neilson J.A."/>
            <person name="Onodera N.T."/>
            <person name="Poole A.M."/>
            <person name="Pritham E.J."/>
            <person name="Richards T.A."/>
            <person name="Rocap G."/>
            <person name="Roy S.W."/>
            <person name="Sarai C."/>
            <person name="Schaack S."/>
            <person name="Shirato S."/>
            <person name="Slamovits C.H."/>
            <person name="Spencer D.F."/>
            <person name="Suzuki S."/>
            <person name="Worden A.Z."/>
            <person name="Zauner S."/>
            <person name="Barry K."/>
            <person name="Bell C."/>
            <person name="Bharti A.K."/>
            <person name="Crow J.A."/>
            <person name="Grimwood J."/>
            <person name="Kramer R."/>
            <person name="Lindquist E."/>
            <person name="Lucas S."/>
            <person name="Salamov A."/>
            <person name="McFadden G.I."/>
            <person name="Lane C.E."/>
            <person name="Keeling P.J."/>
            <person name="Gray M.W."/>
            <person name="Grigoriev I.V."/>
            <person name="Archibald J.M."/>
        </authorList>
    </citation>
    <scope>NUCLEOTIDE SEQUENCE</scope>
    <source>
        <strain evidence="4">CCMP2712</strain>
    </source>
</reference>
<dbReference type="KEGG" id="gtt:GUITHDRAFT_119987"/>
<dbReference type="Proteomes" id="UP000011087">
    <property type="component" value="Unassembled WGS sequence"/>
</dbReference>
<evidence type="ECO:0000313" key="3">
    <source>
        <dbReference type="EnsemblProtists" id="EKX33816"/>
    </source>
</evidence>
<feature type="compositionally biased region" description="Basic and acidic residues" evidence="1">
    <location>
        <begin position="319"/>
        <end position="330"/>
    </location>
</feature>
<feature type="region of interest" description="Disordered" evidence="1">
    <location>
        <begin position="236"/>
        <end position="330"/>
    </location>
</feature>
<dbReference type="EnsemblProtists" id="EKX33816">
    <property type="protein sequence ID" value="EKX33816"/>
    <property type="gene ID" value="GUITHDRAFT_119987"/>
</dbReference>
<dbReference type="AlphaFoldDB" id="L1IC56"/>
<reference evidence="3" key="3">
    <citation type="submission" date="2015-06" db="UniProtKB">
        <authorList>
            <consortium name="EnsemblProtists"/>
        </authorList>
    </citation>
    <scope>IDENTIFICATION</scope>
</reference>
<reference evidence="2 4" key="1">
    <citation type="journal article" date="2012" name="Nature">
        <title>Algal genomes reveal evolutionary mosaicism and the fate of nucleomorphs.</title>
        <authorList>
            <consortium name="DOE Joint Genome Institute"/>
            <person name="Curtis B.A."/>
            <person name="Tanifuji G."/>
            <person name="Burki F."/>
            <person name="Gruber A."/>
            <person name="Irimia M."/>
            <person name="Maruyama S."/>
            <person name="Arias M.C."/>
            <person name="Ball S.G."/>
            <person name="Gile G.H."/>
            <person name="Hirakawa Y."/>
            <person name="Hopkins J.F."/>
            <person name="Kuo A."/>
            <person name="Rensing S.A."/>
            <person name="Schmutz J."/>
            <person name="Symeonidi A."/>
            <person name="Elias M."/>
            <person name="Eveleigh R.J."/>
            <person name="Herman E.K."/>
            <person name="Klute M.J."/>
            <person name="Nakayama T."/>
            <person name="Obornik M."/>
            <person name="Reyes-Prieto A."/>
            <person name="Armbrust E.V."/>
            <person name="Aves S.J."/>
            <person name="Beiko R.G."/>
            <person name="Coutinho P."/>
            <person name="Dacks J.B."/>
            <person name="Durnford D.G."/>
            <person name="Fast N.M."/>
            <person name="Green B.R."/>
            <person name="Grisdale C.J."/>
            <person name="Hempel F."/>
            <person name="Henrissat B."/>
            <person name="Hoppner M.P."/>
            <person name="Ishida K."/>
            <person name="Kim E."/>
            <person name="Koreny L."/>
            <person name="Kroth P.G."/>
            <person name="Liu Y."/>
            <person name="Malik S.B."/>
            <person name="Maier U.G."/>
            <person name="McRose D."/>
            <person name="Mock T."/>
            <person name="Neilson J.A."/>
            <person name="Onodera N.T."/>
            <person name="Poole A.M."/>
            <person name="Pritham E.J."/>
            <person name="Richards T.A."/>
            <person name="Rocap G."/>
            <person name="Roy S.W."/>
            <person name="Sarai C."/>
            <person name="Schaack S."/>
            <person name="Shirato S."/>
            <person name="Slamovits C.H."/>
            <person name="Spencer D.F."/>
            <person name="Suzuki S."/>
            <person name="Worden A.Z."/>
            <person name="Zauner S."/>
            <person name="Barry K."/>
            <person name="Bell C."/>
            <person name="Bharti A.K."/>
            <person name="Crow J.A."/>
            <person name="Grimwood J."/>
            <person name="Kramer R."/>
            <person name="Lindquist E."/>
            <person name="Lucas S."/>
            <person name="Salamov A."/>
            <person name="McFadden G.I."/>
            <person name="Lane C.E."/>
            <person name="Keeling P.J."/>
            <person name="Gray M.W."/>
            <person name="Grigoriev I.V."/>
            <person name="Archibald J.M."/>
        </authorList>
    </citation>
    <scope>NUCLEOTIDE SEQUENCE</scope>
    <source>
        <strain evidence="2 4">CCMP2712</strain>
    </source>
</reference>
<feature type="compositionally biased region" description="Low complexity" evidence="1">
    <location>
        <begin position="96"/>
        <end position="110"/>
    </location>
</feature>
<proteinExistence type="predicted"/>
<evidence type="ECO:0000256" key="1">
    <source>
        <dbReference type="SAM" id="MobiDB-lite"/>
    </source>
</evidence>
<dbReference type="RefSeq" id="XP_005820796.1">
    <property type="nucleotide sequence ID" value="XM_005820739.1"/>
</dbReference>
<sequence>MKLRGNVEMSPSLDQTRRFLRSTLADINVLAHGVRHVLKELAECRDEHSRVMDLKLVSDLQVLIEERKAVKEAMLSSRTHSDPREGLAESDETSETRASTSEETESGSSEDGADEVSVVDSDIRFIRQVAAEDYVQESKAAARSRSSHRGSNQGNIARQQVTRQHTTRSIVSRKTQHRVRLPSRLNEVVSQDMTQKLSSSTFWRSVASKRWADRHATMSREKQLAMIGRISISPAALARQPMNEDPKGSRQASRGAAAENLQEKKESHSLAADKHASTGQGGRTEGEAEAAGAGDRRGGVFAVTDADKAGKGNESNDVSDPKLKIQQEERARADSFKNFVEMLEEGMDD</sequence>
<dbReference type="PaxDb" id="55529-EKX33816"/>
<dbReference type="GeneID" id="17290546"/>
<feature type="region of interest" description="Disordered" evidence="1">
    <location>
        <begin position="73"/>
        <end position="115"/>
    </location>
</feature>
<feature type="compositionally biased region" description="Basic and acidic residues" evidence="1">
    <location>
        <begin position="261"/>
        <end position="276"/>
    </location>
</feature>
<feature type="region of interest" description="Disordered" evidence="1">
    <location>
        <begin position="137"/>
        <end position="178"/>
    </location>
</feature>
<organism evidence="2">
    <name type="scientific">Guillardia theta (strain CCMP2712)</name>
    <name type="common">Cryptophyte</name>
    <dbReference type="NCBI Taxonomy" id="905079"/>
    <lineage>
        <taxon>Eukaryota</taxon>
        <taxon>Cryptophyceae</taxon>
        <taxon>Pyrenomonadales</taxon>
        <taxon>Geminigeraceae</taxon>
        <taxon>Guillardia</taxon>
    </lineage>
</organism>